<organism evidence="1 2">
    <name type="scientific">Candidatus Methanogaster sp</name>
    <dbReference type="NCBI Taxonomy" id="3386292"/>
    <lineage>
        <taxon>Archaea</taxon>
        <taxon>Methanobacteriati</taxon>
        <taxon>Methanobacteriota</taxon>
        <taxon>Stenosarchaea group</taxon>
        <taxon>Methanomicrobia</taxon>
        <taxon>Methanosarcinales</taxon>
        <taxon>ANME-2 cluster</taxon>
        <taxon>Candidatus Methanogasteraceae</taxon>
        <taxon>Candidatus Methanogaster</taxon>
    </lineage>
</organism>
<name>A0AC61L2P5_9EURY</name>
<evidence type="ECO:0000313" key="2">
    <source>
        <dbReference type="Proteomes" id="UP000248329"/>
    </source>
</evidence>
<dbReference type="EMBL" id="PQXF01000010">
    <property type="protein sequence ID" value="PXF60931.1"/>
    <property type="molecule type" value="Genomic_DNA"/>
</dbReference>
<evidence type="ECO:0000313" key="1">
    <source>
        <dbReference type="EMBL" id="PXF60931.1"/>
    </source>
</evidence>
<gene>
    <name evidence="1" type="ORF">C4B59_07130</name>
</gene>
<sequence>MNLWIAQSKKCKTRVFLSGDLKTTSSFLFQIRRALPITLKHLTFKKLLNASVCLFEMVTKRSVLHSDPLYLRIEVCPYCNLRCPGCMLGGTREVSESNPGHRLEGAMKYILFEESLRDFVPSLFRVWLYDEGEPFLNGEIYDMIHFLSANNVGTCVSTNFSLKFSDETIEKIADCGLEHLIVALDGSTQESYSRYRRGGDFNLVISNIRRLQSLLSEKKSSPLKIEIQFLEFEYNKEERGAMRKLAKELGVWRLTIMEGCSCGADEESRPDLPEDERRDKRCYEIWLGATINSIGELGTCDYGEDFGIPNIGFAKDYKSEGLRNHPAIIQLRKSFGNNSVPLNDICKQCHWTIKKR</sequence>
<comment type="caution">
    <text evidence="1">The sequence shown here is derived from an EMBL/GenBank/DDBJ whole genome shotgun (WGS) entry which is preliminary data.</text>
</comment>
<protein>
    <submittedName>
        <fullName evidence="1">Uncharacterized protein</fullName>
    </submittedName>
</protein>
<reference evidence="1" key="1">
    <citation type="submission" date="2018-01" db="EMBL/GenBank/DDBJ databases">
        <authorList>
            <person name="Krukenberg V."/>
        </authorList>
    </citation>
    <scope>NUCLEOTIDE SEQUENCE</scope>
    <source>
        <strain evidence="1">E20ANME2</strain>
    </source>
</reference>
<dbReference type="Proteomes" id="UP000248329">
    <property type="component" value="Unassembled WGS sequence"/>
</dbReference>
<accession>A0AC61L2P5</accession>
<proteinExistence type="predicted"/>